<accession>V4AGJ2</accession>
<dbReference type="Proteomes" id="UP000030746">
    <property type="component" value="Unassembled WGS sequence"/>
</dbReference>
<dbReference type="HOGENOM" id="CLU_1962080_0_0_1"/>
<dbReference type="RefSeq" id="XP_009053326.1">
    <property type="nucleotide sequence ID" value="XM_009055078.1"/>
</dbReference>
<dbReference type="EMBL" id="KB201550">
    <property type="protein sequence ID" value="ESO96002.1"/>
    <property type="molecule type" value="Genomic_DNA"/>
</dbReference>
<protein>
    <submittedName>
        <fullName evidence="1">Uncharacterized protein</fullName>
    </submittedName>
</protein>
<dbReference type="AlphaFoldDB" id="V4AGJ2"/>
<evidence type="ECO:0000313" key="1">
    <source>
        <dbReference type="EMBL" id="ESO96002.1"/>
    </source>
</evidence>
<name>V4AGJ2_LOTGI</name>
<reference evidence="1 2" key="1">
    <citation type="journal article" date="2013" name="Nature">
        <title>Insights into bilaterian evolution from three spiralian genomes.</title>
        <authorList>
            <person name="Simakov O."/>
            <person name="Marletaz F."/>
            <person name="Cho S.J."/>
            <person name="Edsinger-Gonzales E."/>
            <person name="Havlak P."/>
            <person name="Hellsten U."/>
            <person name="Kuo D.H."/>
            <person name="Larsson T."/>
            <person name="Lv J."/>
            <person name="Arendt D."/>
            <person name="Savage R."/>
            <person name="Osoegawa K."/>
            <person name="de Jong P."/>
            <person name="Grimwood J."/>
            <person name="Chapman J.A."/>
            <person name="Shapiro H."/>
            <person name="Aerts A."/>
            <person name="Otillar R.P."/>
            <person name="Terry A.Y."/>
            <person name="Boore J.L."/>
            <person name="Grigoriev I.V."/>
            <person name="Lindberg D.R."/>
            <person name="Seaver E.C."/>
            <person name="Weisblat D.A."/>
            <person name="Putnam N.H."/>
            <person name="Rokhsar D.S."/>
        </authorList>
    </citation>
    <scope>NUCLEOTIDE SEQUENCE [LARGE SCALE GENOMIC DNA]</scope>
</reference>
<dbReference type="GeneID" id="20242953"/>
<sequence>MATNMLLPIVSETERAGNFQNCHGQVGNWKDVLERLKGFFKDQLAWFKNQGHYDSHYEDDRLLLVFLVIEKELNIFRRTIWNNHRIRHQKIPDYQMYSLSGKVIRVGKPIEIMISGSRKNCQHVALTN</sequence>
<keyword evidence="2" id="KW-1185">Reference proteome</keyword>
<gene>
    <name evidence="1" type="ORF">LOTGIDRAFT_174984</name>
</gene>
<organism evidence="1 2">
    <name type="scientific">Lottia gigantea</name>
    <name type="common">Giant owl limpet</name>
    <dbReference type="NCBI Taxonomy" id="225164"/>
    <lineage>
        <taxon>Eukaryota</taxon>
        <taxon>Metazoa</taxon>
        <taxon>Spiralia</taxon>
        <taxon>Lophotrochozoa</taxon>
        <taxon>Mollusca</taxon>
        <taxon>Gastropoda</taxon>
        <taxon>Patellogastropoda</taxon>
        <taxon>Lottioidea</taxon>
        <taxon>Lottiidae</taxon>
        <taxon>Lottia</taxon>
    </lineage>
</organism>
<evidence type="ECO:0000313" key="2">
    <source>
        <dbReference type="Proteomes" id="UP000030746"/>
    </source>
</evidence>
<proteinExistence type="predicted"/>
<dbReference type="CTD" id="20242953"/>
<dbReference type="OrthoDB" id="5948209at2759"/>
<dbReference type="KEGG" id="lgi:LOTGIDRAFT_174984"/>